<dbReference type="GO" id="GO:0008270">
    <property type="term" value="F:zinc ion binding"/>
    <property type="evidence" value="ECO:0007669"/>
    <property type="project" value="UniProtKB-KW"/>
</dbReference>
<feature type="domain" description="TFIIS-type" evidence="4">
    <location>
        <begin position="97"/>
        <end position="137"/>
    </location>
</feature>
<dbReference type="EMBL" id="MN739518">
    <property type="protein sequence ID" value="QHT10051.1"/>
    <property type="molecule type" value="Genomic_DNA"/>
</dbReference>
<keyword evidence="2" id="KW-0863">Zinc-finger</keyword>
<organism evidence="5">
    <name type="scientific">viral metagenome</name>
    <dbReference type="NCBI Taxonomy" id="1070528"/>
    <lineage>
        <taxon>unclassified sequences</taxon>
        <taxon>metagenomes</taxon>
        <taxon>organismal metagenomes</taxon>
    </lineage>
</organism>
<dbReference type="GO" id="GO:0006351">
    <property type="term" value="P:DNA-templated transcription"/>
    <property type="evidence" value="ECO:0007669"/>
    <property type="project" value="InterPro"/>
</dbReference>
<reference evidence="5" key="1">
    <citation type="journal article" date="2020" name="Nature">
        <title>Giant virus diversity and host interactions through global metagenomics.</title>
        <authorList>
            <person name="Schulz F."/>
            <person name="Roux S."/>
            <person name="Paez-Espino D."/>
            <person name="Jungbluth S."/>
            <person name="Walsh D.A."/>
            <person name="Denef V.J."/>
            <person name="McMahon K.D."/>
            <person name="Konstantinidis K.T."/>
            <person name="Eloe-Fadrosh E.A."/>
            <person name="Kyrpides N.C."/>
            <person name="Woyke T."/>
        </authorList>
    </citation>
    <scope>NUCLEOTIDE SEQUENCE</scope>
    <source>
        <strain evidence="5">GVMAG-M-3300023174-104</strain>
    </source>
</reference>
<protein>
    <recommendedName>
        <fullName evidence="4">TFIIS-type domain-containing protein</fullName>
    </recommendedName>
</protein>
<dbReference type="Gene3D" id="2.20.25.10">
    <property type="match status" value="1"/>
</dbReference>
<keyword evidence="1" id="KW-0479">Metal-binding</keyword>
<evidence type="ECO:0000313" key="5">
    <source>
        <dbReference type="EMBL" id="QHT10051.1"/>
    </source>
</evidence>
<dbReference type="GO" id="GO:0003676">
    <property type="term" value="F:nucleic acid binding"/>
    <property type="evidence" value="ECO:0007669"/>
    <property type="project" value="InterPro"/>
</dbReference>
<sequence length="139" mass="16921">MENEKDMTPNLLSWIPEEKREEMEKQVLQLCQGDPEWKQYLYYELSCEMHFCHQPSVVSEMLRQQHVVWEHPNFESIQHHFKEQDDFIQNPPEIEEGVLECRRCKSKRTFSFSKQTRRSDEGTTVFARCFDCQYTYKMN</sequence>
<evidence type="ECO:0000259" key="4">
    <source>
        <dbReference type="PROSITE" id="PS51133"/>
    </source>
</evidence>
<evidence type="ECO:0000256" key="1">
    <source>
        <dbReference type="ARBA" id="ARBA00022723"/>
    </source>
</evidence>
<accession>A0A6C0D0G0</accession>
<evidence type="ECO:0000256" key="2">
    <source>
        <dbReference type="ARBA" id="ARBA00022771"/>
    </source>
</evidence>
<evidence type="ECO:0000256" key="3">
    <source>
        <dbReference type="ARBA" id="ARBA00022833"/>
    </source>
</evidence>
<dbReference type="SUPFAM" id="SSF57783">
    <property type="entry name" value="Zinc beta-ribbon"/>
    <property type="match status" value="1"/>
</dbReference>
<dbReference type="PROSITE" id="PS51133">
    <property type="entry name" value="ZF_TFIIS_2"/>
    <property type="match status" value="1"/>
</dbReference>
<proteinExistence type="predicted"/>
<dbReference type="Pfam" id="PF01096">
    <property type="entry name" value="Zn_ribbon_TFIIS"/>
    <property type="match status" value="1"/>
</dbReference>
<dbReference type="AlphaFoldDB" id="A0A6C0D0G0"/>
<dbReference type="InterPro" id="IPR001222">
    <property type="entry name" value="Znf_TFIIS"/>
</dbReference>
<dbReference type="SMART" id="SM00440">
    <property type="entry name" value="ZnF_C2C2"/>
    <property type="match status" value="1"/>
</dbReference>
<name>A0A6C0D0G0_9ZZZZ</name>
<keyword evidence="3" id="KW-0862">Zinc</keyword>